<evidence type="ECO:0000313" key="3">
    <source>
        <dbReference type="EMBL" id="GAA4486332.1"/>
    </source>
</evidence>
<evidence type="ECO:0000313" key="4">
    <source>
        <dbReference type="Proteomes" id="UP001500503"/>
    </source>
</evidence>
<name>A0ABP8PHL1_9ACTN</name>
<feature type="region of interest" description="Disordered" evidence="1">
    <location>
        <begin position="39"/>
        <end position="106"/>
    </location>
</feature>
<sequence length="126" mass="13434">MARRLWARFEVLPFRYGVTLLAGTIAAAGLLVAGLTLGGGSHEPAARARPGRSPAEAAPPVPTWGAYVPPRRSGPTPVPARPLVTSVPSRTPATHTPSRSNPATACPTSLRKWPWIWEVCRRKPNG</sequence>
<evidence type="ECO:0000256" key="1">
    <source>
        <dbReference type="SAM" id="MobiDB-lite"/>
    </source>
</evidence>
<keyword evidence="4" id="KW-1185">Reference proteome</keyword>
<proteinExistence type="predicted"/>
<evidence type="ECO:0000256" key="2">
    <source>
        <dbReference type="SAM" id="Phobius"/>
    </source>
</evidence>
<dbReference type="EMBL" id="BAABHF010000010">
    <property type="protein sequence ID" value="GAA4486332.1"/>
    <property type="molecule type" value="Genomic_DNA"/>
</dbReference>
<protein>
    <submittedName>
        <fullName evidence="3">Uncharacterized protein</fullName>
    </submittedName>
</protein>
<accession>A0ABP8PHL1</accession>
<comment type="caution">
    <text evidence="3">The sequence shown here is derived from an EMBL/GenBank/DDBJ whole genome shotgun (WGS) entry which is preliminary data.</text>
</comment>
<reference evidence="4" key="1">
    <citation type="journal article" date="2019" name="Int. J. Syst. Evol. Microbiol.">
        <title>The Global Catalogue of Microorganisms (GCM) 10K type strain sequencing project: providing services to taxonomists for standard genome sequencing and annotation.</title>
        <authorList>
            <consortium name="The Broad Institute Genomics Platform"/>
            <consortium name="The Broad Institute Genome Sequencing Center for Infectious Disease"/>
            <person name="Wu L."/>
            <person name="Ma J."/>
        </authorList>
    </citation>
    <scope>NUCLEOTIDE SEQUENCE [LARGE SCALE GENOMIC DNA]</scope>
    <source>
        <strain evidence="4">JCM 17933</strain>
    </source>
</reference>
<keyword evidence="2" id="KW-0812">Transmembrane</keyword>
<keyword evidence="2" id="KW-0472">Membrane</keyword>
<keyword evidence="2" id="KW-1133">Transmembrane helix</keyword>
<feature type="compositionally biased region" description="Polar residues" evidence="1">
    <location>
        <begin position="86"/>
        <end position="106"/>
    </location>
</feature>
<organism evidence="3 4">
    <name type="scientific">Actinoallomurus oryzae</name>
    <dbReference type="NCBI Taxonomy" id="502180"/>
    <lineage>
        <taxon>Bacteria</taxon>
        <taxon>Bacillati</taxon>
        <taxon>Actinomycetota</taxon>
        <taxon>Actinomycetes</taxon>
        <taxon>Streptosporangiales</taxon>
        <taxon>Thermomonosporaceae</taxon>
        <taxon>Actinoallomurus</taxon>
    </lineage>
</organism>
<dbReference type="Proteomes" id="UP001500503">
    <property type="component" value="Unassembled WGS sequence"/>
</dbReference>
<gene>
    <name evidence="3" type="ORF">GCM10023191_012240</name>
</gene>
<feature type="compositionally biased region" description="Low complexity" evidence="1">
    <location>
        <begin position="47"/>
        <end position="56"/>
    </location>
</feature>
<feature type="transmembrane region" description="Helical" evidence="2">
    <location>
        <begin position="20"/>
        <end position="39"/>
    </location>
</feature>